<proteinExistence type="inferred from homology"/>
<dbReference type="PANTHER" id="PTHR35861">
    <property type="match status" value="1"/>
</dbReference>
<reference evidence="3" key="1">
    <citation type="journal article" date="2014" name="Int. J. Syst. Evol. Microbiol.">
        <title>Complete genome sequence of Corynebacterium casei LMG S-19264T (=DSM 44701T), isolated from a smear-ripened cheese.</title>
        <authorList>
            <consortium name="US DOE Joint Genome Institute (JGI-PGF)"/>
            <person name="Walter F."/>
            <person name="Albersmeier A."/>
            <person name="Kalinowski J."/>
            <person name="Ruckert C."/>
        </authorList>
    </citation>
    <scope>NUCLEOTIDE SEQUENCE</scope>
    <source>
        <strain evidence="3">CGMCC 1.10998</strain>
    </source>
</reference>
<dbReference type="InterPro" id="IPR052042">
    <property type="entry name" value="Tail_sheath_structural"/>
</dbReference>
<dbReference type="Gene3D" id="3.40.50.11780">
    <property type="match status" value="1"/>
</dbReference>
<dbReference type="RefSeq" id="WP_188566363.1">
    <property type="nucleotide sequence ID" value="NZ_BMED01000002.1"/>
</dbReference>
<comment type="caution">
    <text evidence="3">The sequence shown here is derived from an EMBL/GenBank/DDBJ whole genome shotgun (WGS) entry which is preliminary data.</text>
</comment>
<comment type="similarity">
    <text evidence="1">Belongs to the myoviridae tail sheath protein family.</text>
</comment>
<evidence type="ECO:0000313" key="4">
    <source>
        <dbReference type="Proteomes" id="UP000637423"/>
    </source>
</evidence>
<dbReference type="Proteomes" id="UP000637423">
    <property type="component" value="Unassembled WGS sequence"/>
</dbReference>
<organism evidence="3 4">
    <name type="scientific">Undibacterium terreum</name>
    <dbReference type="NCBI Taxonomy" id="1224302"/>
    <lineage>
        <taxon>Bacteria</taxon>
        <taxon>Pseudomonadati</taxon>
        <taxon>Pseudomonadota</taxon>
        <taxon>Betaproteobacteria</taxon>
        <taxon>Burkholderiales</taxon>
        <taxon>Oxalobacteraceae</taxon>
        <taxon>Undibacterium</taxon>
    </lineage>
</organism>
<dbReference type="InterPro" id="IPR020287">
    <property type="entry name" value="Tail_sheath_C"/>
</dbReference>
<dbReference type="PANTHER" id="PTHR35861:SF1">
    <property type="entry name" value="PHAGE TAIL SHEATH PROTEIN"/>
    <property type="match status" value="1"/>
</dbReference>
<gene>
    <name evidence="3" type="ORF">GCM10011396_24950</name>
</gene>
<evidence type="ECO:0000256" key="1">
    <source>
        <dbReference type="ARBA" id="ARBA00008005"/>
    </source>
</evidence>
<reference evidence="3" key="2">
    <citation type="submission" date="2020-09" db="EMBL/GenBank/DDBJ databases">
        <authorList>
            <person name="Sun Q."/>
            <person name="Zhou Y."/>
        </authorList>
    </citation>
    <scope>NUCLEOTIDE SEQUENCE</scope>
    <source>
        <strain evidence="3">CGMCC 1.10998</strain>
    </source>
</reference>
<dbReference type="Pfam" id="PF17482">
    <property type="entry name" value="Phage_sheath_1C"/>
    <property type="match status" value="1"/>
</dbReference>
<sequence length="508" mass="55896">MAAPYKTPGVYIVEKNAFPNSVVEVATAVPAFIGYTQIADNKGTSLARKPWRITSMTEFVNYFGGAPADKFDIVKKTDADSSSDFKSGNDEYVLKRPNEKVDTYRYYLYYSMQLFFQNGGGPCYIVSVGTYSDTGVVRKPLEEGIDLLLKEQEPTMVVIPDAMALAEDDCIGLQQYSLKHCGFQMKNRFAILDIYNGYKERTDPPTDCVAAFRGDLGTNFLNFSAAYYPWLNTSIIQTTDLDFASFVDVKAVKDLLLAEAGGEAAPKDLKDILAQVGDAGRDATQKTYLSDDELHKILFSVSATYANILLAIKRKLNLLPPAAAMAGVYTMVDNARGVWKAPANVSLASVISPAVNITHDEQEDLNVTTAGKSINAIRSFIGEGTLVWGARTLDGNSLDWRYINVRRTMIMIEESLRLATKAYVFEPNVSGTWVTIKSMANNFLTGIWKRGGLAGASPEDAFNVSVGLGETMTPEDILEGILRVTILLALSRPAEFIEITFQQQMQKS</sequence>
<keyword evidence="4" id="KW-1185">Reference proteome</keyword>
<dbReference type="AlphaFoldDB" id="A0A916XJX4"/>
<name>A0A916XJX4_9BURK</name>
<evidence type="ECO:0000259" key="2">
    <source>
        <dbReference type="Pfam" id="PF17482"/>
    </source>
</evidence>
<dbReference type="EMBL" id="BMED01000002">
    <property type="protein sequence ID" value="GGC76757.1"/>
    <property type="molecule type" value="Genomic_DNA"/>
</dbReference>
<evidence type="ECO:0000313" key="3">
    <source>
        <dbReference type="EMBL" id="GGC76757.1"/>
    </source>
</evidence>
<feature type="domain" description="Tail sheath protein C-terminal" evidence="2">
    <location>
        <begin position="399"/>
        <end position="502"/>
    </location>
</feature>
<accession>A0A916XJX4</accession>
<protein>
    <recommendedName>
        <fullName evidence="2">Tail sheath protein C-terminal domain-containing protein</fullName>
    </recommendedName>
</protein>